<protein>
    <submittedName>
        <fullName evidence="3">DNA-binding MarR family transcriptional regulator</fullName>
    </submittedName>
    <submittedName>
        <fullName evidence="4">DNA-binding transcriptional regulator, MarR family</fullName>
    </submittedName>
</protein>
<feature type="region of interest" description="Disordered" evidence="1">
    <location>
        <begin position="1"/>
        <end position="22"/>
    </location>
</feature>
<evidence type="ECO:0000313" key="6">
    <source>
        <dbReference type="Proteomes" id="UP000533017"/>
    </source>
</evidence>
<dbReference type="InterPro" id="IPR036388">
    <property type="entry name" value="WH-like_DNA-bd_sf"/>
</dbReference>
<dbReference type="EMBL" id="FOOI01000016">
    <property type="protein sequence ID" value="SFH38257.1"/>
    <property type="molecule type" value="Genomic_DNA"/>
</dbReference>
<proteinExistence type="predicted"/>
<reference evidence="4 5" key="1">
    <citation type="submission" date="2016-10" db="EMBL/GenBank/DDBJ databases">
        <authorList>
            <person name="de Groot N.N."/>
        </authorList>
    </citation>
    <scope>NUCLEOTIDE SEQUENCE [LARGE SCALE GENOMIC DNA]</scope>
    <source>
        <strain evidence="4 5">CPCC 202808</strain>
    </source>
</reference>
<keyword evidence="4" id="KW-0238">DNA-binding</keyword>
<dbReference type="Pfam" id="PF12802">
    <property type="entry name" value="MarR_2"/>
    <property type="match status" value="1"/>
</dbReference>
<dbReference type="Proteomes" id="UP000199052">
    <property type="component" value="Unassembled WGS sequence"/>
</dbReference>
<name>A0A1I2ZK78_9ACTN</name>
<dbReference type="GO" id="GO:0003677">
    <property type="term" value="F:DNA binding"/>
    <property type="evidence" value="ECO:0007669"/>
    <property type="project" value="UniProtKB-KW"/>
</dbReference>
<evidence type="ECO:0000259" key="2">
    <source>
        <dbReference type="PROSITE" id="PS50995"/>
    </source>
</evidence>
<dbReference type="InterPro" id="IPR000835">
    <property type="entry name" value="HTH_MarR-typ"/>
</dbReference>
<feature type="domain" description="HTH marR-type" evidence="2">
    <location>
        <begin position="25"/>
        <end position="158"/>
    </location>
</feature>
<dbReference type="PANTHER" id="PTHR33164">
    <property type="entry name" value="TRANSCRIPTIONAL REGULATOR, MARR FAMILY"/>
    <property type="match status" value="1"/>
</dbReference>
<dbReference type="PROSITE" id="PS50995">
    <property type="entry name" value="HTH_MARR_2"/>
    <property type="match status" value="1"/>
</dbReference>
<accession>A0A1I2ZK78</accession>
<dbReference type="SUPFAM" id="SSF46785">
    <property type="entry name" value="Winged helix' DNA-binding domain"/>
    <property type="match status" value="1"/>
</dbReference>
<dbReference type="InterPro" id="IPR039422">
    <property type="entry name" value="MarR/SlyA-like"/>
</dbReference>
<organism evidence="4 5">
    <name type="scientific">Actinopolymorpha cephalotaxi</name>
    <dbReference type="NCBI Taxonomy" id="504797"/>
    <lineage>
        <taxon>Bacteria</taxon>
        <taxon>Bacillati</taxon>
        <taxon>Actinomycetota</taxon>
        <taxon>Actinomycetes</taxon>
        <taxon>Propionibacteriales</taxon>
        <taxon>Actinopolymorphaceae</taxon>
        <taxon>Actinopolymorpha</taxon>
    </lineage>
</organism>
<dbReference type="EMBL" id="JACBZA010000001">
    <property type="protein sequence ID" value="NYH82046.1"/>
    <property type="molecule type" value="Genomic_DNA"/>
</dbReference>
<sequence length="168" mass="18280">MNDKAPGDPSGAAGPGGRAVGAERLRELPTRLLSLAAVHSDRRVNEELARVDARKWHYAVLATLEEFGPASQAELSARTGIYRSDMVGVLNELAGRGLVERAPDPADRRRNVVTPTRSGRRHLLRLDSLLAAVEDEVLAPLTSAQRAQLTRLLAKLVDHHGRQGDRSM</sequence>
<dbReference type="GO" id="GO:0003700">
    <property type="term" value="F:DNA-binding transcription factor activity"/>
    <property type="evidence" value="ECO:0007669"/>
    <property type="project" value="InterPro"/>
</dbReference>
<evidence type="ECO:0000313" key="4">
    <source>
        <dbReference type="EMBL" id="SFH38257.1"/>
    </source>
</evidence>
<dbReference type="STRING" id="504797.SAMN05421678_116159"/>
<dbReference type="InterPro" id="IPR036390">
    <property type="entry name" value="WH_DNA-bd_sf"/>
</dbReference>
<dbReference type="OrthoDB" id="4826718at2"/>
<dbReference type="Gene3D" id="1.10.10.10">
    <property type="entry name" value="Winged helix-like DNA-binding domain superfamily/Winged helix DNA-binding domain"/>
    <property type="match status" value="1"/>
</dbReference>
<dbReference type="Proteomes" id="UP000533017">
    <property type="component" value="Unassembled WGS sequence"/>
</dbReference>
<dbReference type="SMART" id="SM00347">
    <property type="entry name" value="HTH_MARR"/>
    <property type="match status" value="1"/>
</dbReference>
<evidence type="ECO:0000313" key="5">
    <source>
        <dbReference type="Proteomes" id="UP000199052"/>
    </source>
</evidence>
<dbReference type="GO" id="GO:0006950">
    <property type="term" value="P:response to stress"/>
    <property type="evidence" value="ECO:0007669"/>
    <property type="project" value="TreeGrafter"/>
</dbReference>
<evidence type="ECO:0000256" key="1">
    <source>
        <dbReference type="SAM" id="MobiDB-lite"/>
    </source>
</evidence>
<dbReference type="PRINTS" id="PR00598">
    <property type="entry name" value="HTHMARR"/>
</dbReference>
<keyword evidence="6" id="KW-1185">Reference proteome</keyword>
<dbReference type="AlphaFoldDB" id="A0A1I2ZK78"/>
<dbReference type="PANTHER" id="PTHR33164:SF95">
    <property type="entry name" value="TRANSCRIPTIONAL REGULATOR"/>
    <property type="match status" value="1"/>
</dbReference>
<reference evidence="3 6" key="2">
    <citation type="submission" date="2020-07" db="EMBL/GenBank/DDBJ databases">
        <title>Sequencing the genomes of 1000 actinobacteria strains.</title>
        <authorList>
            <person name="Klenk H.-P."/>
        </authorList>
    </citation>
    <scope>NUCLEOTIDE SEQUENCE [LARGE SCALE GENOMIC DNA]</scope>
    <source>
        <strain evidence="3 6">DSM 45117</strain>
    </source>
</reference>
<gene>
    <name evidence="3" type="ORF">FHR37_000897</name>
    <name evidence="4" type="ORF">SAMN05421678_116159</name>
</gene>
<evidence type="ECO:0000313" key="3">
    <source>
        <dbReference type="EMBL" id="NYH82046.1"/>
    </source>
</evidence>
<dbReference type="RefSeq" id="WP_092887589.1">
    <property type="nucleotide sequence ID" value="NZ_FOOI01000016.1"/>
</dbReference>